<reference evidence="2" key="1">
    <citation type="submission" date="2017-09" db="EMBL/GenBank/DDBJ databases">
        <title>Depth-based differentiation of microbial function through sediment-hosted aquifers and enrichment of novel symbionts in the deep terrestrial subsurface.</title>
        <authorList>
            <person name="Probst A.J."/>
            <person name="Ladd B."/>
            <person name="Jarett J.K."/>
            <person name="Geller-Mcgrath D.E."/>
            <person name="Sieber C.M.K."/>
            <person name="Emerson J.B."/>
            <person name="Anantharaman K."/>
            <person name="Thomas B.C."/>
            <person name="Malmstrom R."/>
            <person name="Stieglmeier M."/>
            <person name="Klingl A."/>
            <person name="Woyke T."/>
            <person name="Ryan C.M."/>
            <person name="Banfield J.F."/>
        </authorList>
    </citation>
    <scope>NUCLEOTIDE SEQUENCE [LARGE SCALE GENOMIC DNA]</scope>
</reference>
<dbReference type="Proteomes" id="UP000228503">
    <property type="component" value="Unassembled WGS sequence"/>
</dbReference>
<proteinExistence type="predicted"/>
<dbReference type="EMBL" id="PFOB01000049">
    <property type="protein sequence ID" value="PIZ62612.1"/>
    <property type="molecule type" value="Genomic_DNA"/>
</dbReference>
<sequence length="145" mass="16811">MQDCIFVNEKTDQIKRAVSPLSARYVIVDNNKDFNGHFATSVAKVGITIEYSRKGSYGMDKKIFLNDFGRIIINKNLGIKRIWMSTYTAVPKNKQPQGINLKNFKLITEREKRLLNLPLEGKFYPVFVDGYPDYYCFINRKIKSS</sequence>
<comment type="caution">
    <text evidence="1">The sequence shown here is derived from an EMBL/GenBank/DDBJ whole genome shotgun (WGS) entry which is preliminary data.</text>
</comment>
<evidence type="ECO:0000313" key="2">
    <source>
        <dbReference type="Proteomes" id="UP000228503"/>
    </source>
</evidence>
<organism evidence="1 2">
    <name type="scientific">Candidatus Roizmanbacteria bacterium CG_4_10_14_0_2_um_filter_39_13</name>
    <dbReference type="NCBI Taxonomy" id="1974825"/>
    <lineage>
        <taxon>Bacteria</taxon>
        <taxon>Candidatus Roizmaniibacteriota</taxon>
    </lineage>
</organism>
<gene>
    <name evidence="1" type="ORF">COY16_03700</name>
</gene>
<protein>
    <submittedName>
        <fullName evidence="1">Uncharacterized protein</fullName>
    </submittedName>
</protein>
<name>A0A2M7TYA8_9BACT</name>
<accession>A0A2M7TYA8</accession>
<evidence type="ECO:0000313" key="1">
    <source>
        <dbReference type="EMBL" id="PIZ62612.1"/>
    </source>
</evidence>
<dbReference type="AlphaFoldDB" id="A0A2M7TYA8"/>